<accession>K4JRP7</accession>
<keyword evidence="4" id="KW-0325">Glycoprotein</keyword>
<dbReference type="SMR" id="K4JRP7"/>
<keyword evidence="2" id="KW-0719">Serine esterase</keyword>
<dbReference type="EC" id="3.1.1.-" evidence="5"/>
<feature type="transmembrane region" description="Helical" evidence="6">
    <location>
        <begin position="7"/>
        <end position="29"/>
    </location>
</feature>
<dbReference type="ChEMBL" id="CHEMBL2366447"/>
<reference evidence="8" key="1">
    <citation type="submission" date="2012-09" db="EMBL/GenBank/DDBJ databases">
        <title>Identification and expression profiles of carboxylesterase gene from Laodelphax striatellus (Fallen) (Hemiptera:Delphacidae).</title>
        <authorList>
            <person name="Xu L."/>
            <person name="Han Z."/>
        </authorList>
    </citation>
    <scope>NUCLEOTIDE SEQUENCE</scope>
    <source>
        <tissue evidence="8">Whole body</tissue>
    </source>
</reference>
<evidence type="ECO:0000256" key="3">
    <source>
        <dbReference type="ARBA" id="ARBA00022801"/>
    </source>
</evidence>
<feature type="domain" description="Carboxylesterase type B" evidence="7">
    <location>
        <begin position="35"/>
        <end position="538"/>
    </location>
</feature>
<dbReference type="PANTHER" id="PTHR43142">
    <property type="entry name" value="CARBOXYLIC ESTER HYDROLASE"/>
    <property type="match status" value="1"/>
</dbReference>
<organism evidence="8">
    <name type="scientific">Laodelphax striatellus</name>
    <name type="common">Small brown planthopper</name>
    <name type="synonym">Delphax striatella</name>
    <dbReference type="NCBI Taxonomy" id="195883"/>
    <lineage>
        <taxon>Eukaryota</taxon>
        <taxon>Metazoa</taxon>
        <taxon>Ecdysozoa</taxon>
        <taxon>Arthropoda</taxon>
        <taxon>Hexapoda</taxon>
        <taxon>Insecta</taxon>
        <taxon>Pterygota</taxon>
        <taxon>Neoptera</taxon>
        <taxon>Paraneoptera</taxon>
        <taxon>Hemiptera</taxon>
        <taxon>Auchenorrhyncha</taxon>
        <taxon>Fulgoroidea</taxon>
        <taxon>Delphacidae</taxon>
        <taxon>Criomorphinae</taxon>
        <taxon>Laodelphax</taxon>
    </lineage>
</organism>
<dbReference type="EMBL" id="JX566828">
    <property type="protein sequence ID" value="AFU86353.1"/>
    <property type="molecule type" value="mRNA"/>
</dbReference>
<dbReference type="ESTHER" id="9hemi-k4jrp7">
    <property type="family name" value="Carb_B_Arthropoda"/>
</dbReference>
<evidence type="ECO:0000259" key="7">
    <source>
        <dbReference type="Pfam" id="PF00135"/>
    </source>
</evidence>
<dbReference type="InterPro" id="IPR019819">
    <property type="entry name" value="Carboxylesterase_B_CS"/>
</dbReference>
<dbReference type="InterPro" id="IPR029058">
    <property type="entry name" value="AB_hydrolase_fold"/>
</dbReference>
<dbReference type="PANTHER" id="PTHR43142:SF1">
    <property type="entry name" value="CARBOXYLIC ESTER HYDROLASE"/>
    <property type="match status" value="1"/>
</dbReference>
<name>K4JRP7_LAOST</name>
<sequence>MHPYSMGCVYVSCICGLVLFQLLNVIIYVEAESPPPIVELRYGKLQGDFIVAKDGTKYEAFMGVPYAKPPIGELRFERPQPPTNWTGIYNATFPRDYCLQFSHTPAYAIRGSEDCLYLNLYRPMTNTNQTKLLDVIVFIHGGAFMFYGSRNYKSVELIKKNFILIAFNYRLGPLGFLSTVDEVVPGNMGLKDQVAVLKWVQENIGHFGGNPNSVTIGGMSAGGASVHYHMMSPLSKGLFSKAISHSGVATNPWALAEAPRQKTERLAAALNCPTANTTTLIACLKSKSGEDIVSKVPLFQDFLYAPFSPFGPVIEPEYAENAFLTQFPWLAQHNLTSRVPWLVSLTTGEGLYPAAEFIGNEDFLKKLDSNWNAMAPHLFEYNYTVEESRKNEVSEKIKRLYFQGKPIHESPKQLVELLSHRHFETGIVFSTRWFAGPLVRVSCENCQERNNSSNCIGPTSKPQVYVYKFGYSGNCSGSQVFNFTDKSYGVNHGDDLLYIFDNRLFDNSANDKDKEMKERMINIYESFIRKGNPEFASGIPLAPIERKGDGVTMLHISAPDNVTQVVEDIGNEYHWVAISLFEKVEIGPQYCNTPLSQNCILDAAVEGA</sequence>
<dbReference type="Pfam" id="PF00135">
    <property type="entry name" value="COesterase"/>
    <property type="match status" value="1"/>
</dbReference>
<dbReference type="AlphaFoldDB" id="K4JRP7"/>
<protein>
    <recommendedName>
        <fullName evidence="5">Carboxylic ester hydrolase</fullName>
        <ecNumber evidence="5">3.1.1.-</ecNumber>
    </recommendedName>
</protein>
<dbReference type="PROSITE" id="PS00941">
    <property type="entry name" value="CARBOXYLESTERASE_B_2"/>
    <property type="match status" value="1"/>
</dbReference>
<evidence type="ECO:0000256" key="6">
    <source>
        <dbReference type="SAM" id="Phobius"/>
    </source>
</evidence>
<keyword evidence="3 5" id="KW-0378">Hydrolase</keyword>
<dbReference type="InterPro" id="IPR019826">
    <property type="entry name" value="Carboxylesterase_B_AS"/>
</dbReference>
<keyword evidence="6" id="KW-0472">Membrane</keyword>
<evidence type="ECO:0000256" key="5">
    <source>
        <dbReference type="RuleBase" id="RU361235"/>
    </source>
</evidence>
<dbReference type="PROSITE" id="PS00122">
    <property type="entry name" value="CARBOXYLESTERASE_B_1"/>
    <property type="match status" value="1"/>
</dbReference>
<proteinExistence type="evidence at transcript level"/>
<dbReference type="InterPro" id="IPR002018">
    <property type="entry name" value="CarbesteraseB"/>
</dbReference>
<evidence type="ECO:0000313" key="8">
    <source>
        <dbReference type="EMBL" id="AFU86353.1"/>
    </source>
</evidence>
<evidence type="ECO:0000256" key="4">
    <source>
        <dbReference type="ARBA" id="ARBA00023180"/>
    </source>
</evidence>
<evidence type="ECO:0000256" key="1">
    <source>
        <dbReference type="ARBA" id="ARBA00005964"/>
    </source>
</evidence>
<keyword evidence="6" id="KW-0812">Transmembrane</keyword>
<keyword evidence="6" id="KW-1133">Transmembrane helix</keyword>
<evidence type="ECO:0000256" key="2">
    <source>
        <dbReference type="ARBA" id="ARBA00022487"/>
    </source>
</evidence>
<comment type="similarity">
    <text evidence="1 5">Belongs to the type-B carboxylesterase/lipase family.</text>
</comment>
<dbReference type="SUPFAM" id="SSF53474">
    <property type="entry name" value="alpha/beta-Hydrolases"/>
    <property type="match status" value="1"/>
</dbReference>
<dbReference type="Gene3D" id="3.40.50.1820">
    <property type="entry name" value="alpha/beta hydrolase"/>
    <property type="match status" value="1"/>
</dbReference>
<dbReference type="GO" id="GO:0052689">
    <property type="term" value="F:carboxylic ester hydrolase activity"/>
    <property type="evidence" value="ECO:0007669"/>
    <property type="project" value="UniProtKB-KW"/>
</dbReference>